<dbReference type="RefSeq" id="WP_167215464.1">
    <property type="nucleotide sequence ID" value="NZ_CP050063.1"/>
</dbReference>
<evidence type="ECO:0000256" key="3">
    <source>
        <dbReference type="ARBA" id="ARBA00022692"/>
    </source>
</evidence>
<dbReference type="Proteomes" id="UP000501802">
    <property type="component" value="Chromosome"/>
</dbReference>
<dbReference type="InterPro" id="IPR025857">
    <property type="entry name" value="MacB_PCD"/>
</dbReference>
<dbReference type="InterPro" id="IPR047699">
    <property type="entry name" value="Permease_put_prefix"/>
</dbReference>
<evidence type="ECO:0000256" key="1">
    <source>
        <dbReference type="ARBA" id="ARBA00004651"/>
    </source>
</evidence>
<dbReference type="NCBIfam" id="NF038404">
    <property type="entry name" value="perm_prefix_2"/>
    <property type="match status" value="1"/>
</dbReference>
<accession>A0A6G9AUN3</accession>
<feature type="domain" description="ABC3 transporter permease C-terminal" evidence="7">
    <location>
        <begin position="779"/>
        <end position="892"/>
    </location>
</feature>
<dbReference type="InterPro" id="IPR050250">
    <property type="entry name" value="Macrolide_Exporter_MacB"/>
</dbReference>
<feature type="domain" description="ABC3 transporter permease C-terminal" evidence="7">
    <location>
        <begin position="390"/>
        <end position="505"/>
    </location>
</feature>
<evidence type="ECO:0000313" key="10">
    <source>
        <dbReference type="Proteomes" id="UP000501802"/>
    </source>
</evidence>
<evidence type="ECO:0000313" key="9">
    <source>
        <dbReference type="EMBL" id="QIP16036.1"/>
    </source>
</evidence>
<dbReference type="PANTHER" id="PTHR30572:SF18">
    <property type="entry name" value="ABC-TYPE MACROLIDE FAMILY EXPORT SYSTEM PERMEASE COMPONENT 2"/>
    <property type="match status" value="1"/>
</dbReference>
<evidence type="ECO:0000259" key="7">
    <source>
        <dbReference type="Pfam" id="PF02687"/>
    </source>
</evidence>
<feature type="transmembrane region" description="Helical" evidence="6">
    <location>
        <begin position="828"/>
        <end position="848"/>
    </location>
</feature>
<gene>
    <name evidence="9" type="ORF">G8759_27075</name>
</gene>
<dbReference type="Pfam" id="PF02687">
    <property type="entry name" value="FtsX"/>
    <property type="match status" value="2"/>
</dbReference>
<feature type="transmembrane region" description="Helical" evidence="6">
    <location>
        <begin position="435"/>
        <end position="457"/>
    </location>
</feature>
<dbReference type="EMBL" id="CP050063">
    <property type="protein sequence ID" value="QIP16036.1"/>
    <property type="molecule type" value="Genomic_DNA"/>
</dbReference>
<keyword evidence="10" id="KW-1185">Reference proteome</keyword>
<evidence type="ECO:0000256" key="4">
    <source>
        <dbReference type="ARBA" id="ARBA00022989"/>
    </source>
</evidence>
<evidence type="ECO:0000259" key="8">
    <source>
        <dbReference type="Pfam" id="PF12704"/>
    </source>
</evidence>
<feature type="transmembrane region" description="Helical" evidence="6">
    <location>
        <begin position="776"/>
        <end position="800"/>
    </location>
</feature>
<feature type="domain" description="MacB-like periplasmic core" evidence="8">
    <location>
        <begin position="117"/>
        <end position="340"/>
    </location>
</feature>
<evidence type="ECO:0000256" key="6">
    <source>
        <dbReference type="SAM" id="Phobius"/>
    </source>
</evidence>
<feature type="transmembrane region" description="Helical" evidence="6">
    <location>
        <begin position="860"/>
        <end position="880"/>
    </location>
</feature>
<feature type="transmembrane region" description="Helical" evidence="6">
    <location>
        <begin position="384"/>
        <end position="406"/>
    </location>
</feature>
<feature type="transmembrane region" description="Helical" evidence="6">
    <location>
        <begin position="477"/>
        <end position="501"/>
    </location>
</feature>
<proteinExistence type="predicted"/>
<dbReference type="KEGG" id="spib:G8759_27075"/>
<keyword evidence="2" id="KW-1003">Cell membrane</keyword>
<dbReference type="GO" id="GO:0005886">
    <property type="term" value="C:plasma membrane"/>
    <property type="evidence" value="ECO:0007669"/>
    <property type="project" value="UniProtKB-SubCell"/>
</dbReference>
<keyword evidence="5 6" id="KW-0472">Membrane</keyword>
<dbReference type="InterPro" id="IPR003838">
    <property type="entry name" value="ABC3_permease_C"/>
</dbReference>
<protein>
    <submittedName>
        <fullName evidence="9">FtsX-like permease family protein</fullName>
    </submittedName>
</protein>
<comment type="subcellular location">
    <subcellularLocation>
        <location evidence="1">Cell membrane</location>
        <topology evidence="1">Multi-pass membrane protein</topology>
    </subcellularLocation>
</comment>
<organism evidence="9 10">
    <name type="scientific">Spirosoma aureum</name>
    <dbReference type="NCBI Taxonomy" id="2692134"/>
    <lineage>
        <taxon>Bacteria</taxon>
        <taxon>Pseudomonadati</taxon>
        <taxon>Bacteroidota</taxon>
        <taxon>Cytophagia</taxon>
        <taxon>Cytophagales</taxon>
        <taxon>Cytophagaceae</taxon>
        <taxon>Spirosoma</taxon>
    </lineage>
</organism>
<dbReference type="PANTHER" id="PTHR30572">
    <property type="entry name" value="MEMBRANE COMPONENT OF TRANSPORTER-RELATED"/>
    <property type="match status" value="1"/>
</dbReference>
<dbReference type="GO" id="GO:0022857">
    <property type="term" value="F:transmembrane transporter activity"/>
    <property type="evidence" value="ECO:0007669"/>
    <property type="project" value="TreeGrafter"/>
</dbReference>
<feature type="domain" description="MacB-like periplasmic core" evidence="8">
    <location>
        <begin position="533"/>
        <end position="743"/>
    </location>
</feature>
<evidence type="ECO:0000256" key="2">
    <source>
        <dbReference type="ARBA" id="ARBA00022475"/>
    </source>
</evidence>
<reference evidence="9 10" key="1">
    <citation type="submission" date="2020-03" db="EMBL/GenBank/DDBJ databases">
        <authorList>
            <person name="Kim M.K."/>
        </authorList>
    </citation>
    <scope>NUCLEOTIDE SEQUENCE [LARGE SCALE GENOMIC DNA]</scope>
    <source>
        <strain evidence="9 10">BT328</strain>
    </source>
</reference>
<dbReference type="Pfam" id="PF12704">
    <property type="entry name" value="MacB_PCD"/>
    <property type="match status" value="2"/>
</dbReference>
<feature type="transmembrane region" description="Helical" evidence="6">
    <location>
        <begin position="118"/>
        <end position="139"/>
    </location>
</feature>
<sequence>MNTPRNRADGPVRPPRWANRLLEWFCAPHLLEELEGDLQERFERNCRLFGVQSARRQYGWEVIGFFRPRAGLPFFLKRKQPVHRVDTYSSYSLFSPVMIRNYMTIAWRNLARNKGYSFINIFGLATGMAVAMLNGLWIWDELSFNTYHQNYDHIAQVRSREYGENGVGINSSLQYPLISELKRNYKANFKHIVEASWDVDNVLSAGERQVSRKGLFMDAAAPEMLTLKMIYGTRSGLQDPHSILLSESTSKALFGDADPVNKLMKINNKLDVKVTGVYEDLPLNTQFNQVKFLAPFDLWVSDNPWIKERAMTDWQNHFLKIYAEINPDTDFDKVSADIKDAELKNLVNFPAEAKRAPEVFLLPMRDWHLHNYKRGALDNGPMQMVWLISIIGAFVLLLACINFMNLSTARSEKRAKEVGIRKAVGSVRMQLVNQFFSESFLVVILAFLLALLLTTISLPWFNDLAAKQMTIPWTNQWFWIASLLFISFTGILAGSYPALYLSSFQPINVLKGTVIIGRFASMPRKVLVVLQFTVSVSLIIGTIVVFRQIQFAKNRPVGYSRDGLLMVEMKSGDFYGKHELLRSELRRTGVVAEMAESMGRVTEVWSGNDGFTWKGKSPSFKDSFGTLVVSPEYGKTVGWQFVKGRDFSREFRSDSSGMVINEAAAKYMGLKNPVGEAVSWKFRDRELMHYRILGVVKDMVMESPYEPIYPTIFMIRAHGGTNWIHIKIDPNASANEALPKIEAVFKKLIPTAPFEYKFADQEYALKFAAEDRIGKLASLFAVLAIFISCLGLFGLSSFIAEQRTKEIGIRKVLGASVFNLWRLLSKDFVVLVFISLFIAIPIAYYFMGNWIQKYTYRAEISWWIFAVSGLVAIAITLLTVSFQSIKAALMNPVTSLRSD</sequence>
<evidence type="ECO:0000256" key="5">
    <source>
        <dbReference type="ARBA" id="ARBA00023136"/>
    </source>
</evidence>
<name>A0A6G9AUN3_9BACT</name>
<dbReference type="AlphaFoldDB" id="A0A6G9AUN3"/>
<keyword evidence="4 6" id="KW-1133">Transmembrane helix</keyword>
<feature type="transmembrane region" description="Helical" evidence="6">
    <location>
        <begin position="526"/>
        <end position="546"/>
    </location>
</feature>
<keyword evidence="3 6" id="KW-0812">Transmembrane</keyword>